<keyword evidence="4" id="KW-1185">Reference proteome</keyword>
<reference evidence="3" key="1">
    <citation type="submission" date="2022-01" db="EMBL/GenBank/DDBJ databases">
        <authorList>
            <person name="Braso-Vives M."/>
        </authorList>
    </citation>
    <scope>NUCLEOTIDE SEQUENCE</scope>
</reference>
<name>A0A8J9YYF0_BRALA</name>
<dbReference type="OrthoDB" id="5586934at2759"/>
<feature type="transmembrane region" description="Helical" evidence="2">
    <location>
        <begin position="117"/>
        <end position="138"/>
    </location>
</feature>
<dbReference type="AlphaFoldDB" id="A0A8J9YYF0"/>
<gene>
    <name evidence="3" type="primary">Hypp7173</name>
    <name evidence="3" type="ORF">BLAG_LOCUS6729</name>
</gene>
<feature type="transmembrane region" description="Helical" evidence="2">
    <location>
        <begin position="183"/>
        <end position="203"/>
    </location>
</feature>
<accession>A0A8J9YYF0</accession>
<evidence type="ECO:0000313" key="4">
    <source>
        <dbReference type="Proteomes" id="UP000838412"/>
    </source>
</evidence>
<keyword evidence="2" id="KW-1133">Transmembrane helix</keyword>
<feature type="compositionally biased region" description="Basic residues" evidence="1">
    <location>
        <begin position="31"/>
        <end position="44"/>
    </location>
</feature>
<dbReference type="Proteomes" id="UP000838412">
    <property type="component" value="Chromosome 13"/>
</dbReference>
<dbReference type="PANTHER" id="PTHR33802:SF1">
    <property type="entry name" value="XK-RELATED PROTEIN"/>
    <property type="match status" value="1"/>
</dbReference>
<evidence type="ECO:0000313" key="3">
    <source>
        <dbReference type="EMBL" id="CAH1243959.1"/>
    </source>
</evidence>
<feature type="transmembrane region" description="Helical" evidence="2">
    <location>
        <begin position="234"/>
        <end position="258"/>
    </location>
</feature>
<proteinExistence type="predicted"/>
<keyword evidence="2" id="KW-0812">Transmembrane</keyword>
<evidence type="ECO:0000256" key="2">
    <source>
        <dbReference type="SAM" id="Phobius"/>
    </source>
</evidence>
<organism evidence="3 4">
    <name type="scientific">Branchiostoma lanceolatum</name>
    <name type="common">Common lancelet</name>
    <name type="synonym">Amphioxus lanceolatum</name>
    <dbReference type="NCBI Taxonomy" id="7740"/>
    <lineage>
        <taxon>Eukaryota</taxon>
        <taxon>Metazoa</taxon>
        <taxon>Chordata</taxon>
        <taxon>Cephalochordata</taxon>
        <taxon>Leptocardii</taxon>
        <taxon>Amphioxiformes</taxon>
        <taxon>Branchiostomatidae</taxon>
        <taxon>Branchiostoma</taxon>
    </lineage>
</organism>
<dbReference type="EMBL" id="OV696698">
    <property type="protein sequence ID" value="CAH1243959.1"/>
    <property type="molecule type" value="Genomic_DNA"/>
</dbReference>
<evidence type="ECO:0000256" key="1">
    <source>
        <dbReference type="SAM" id="MobiDB-lite"/>
    </source>
</evidence>
<feature type="transmembrane region" description="Helical" evidence="2">
    <location>
        <begin position="264"/>
        <end position="282"/>
    </location>
</feature>
<feature type="transmembrane region" description="Helical" evidence="2">
    <location>
        <begin position="319"/>
        <end position="340"/>
    </location>
</feature>
<feature type="region of interest" description="Disordered" evidence="1">
    <location>
        <begin position="28"/>
        <end position="47"/>
    </location>
</feature>
<feature type="transmembrane region" description="Helical" evidence="2">
    <location>
        <begin position="159"/>
        <end position="177"/>
    </location>
</feature>
<keyword evidence="2" id="KW-0472">Membrane</keyword>
<protein>
    <submittedName>
        <fullName evidence="3">Hypp7173 protein</fullName>
    </submittedName>
</protein>
<sequence>MLCNCRTAKACLALHKLSRITEGTVRGERSLHKKVSSSLHKKSQRQLDTNMTAEDINDAPPKHNPTGVALVVVAWVTYAATLALNALNGVNLIPGLFLSTIGNVSDKYDNEVVPSGWVFSIWGFIYAWNLAWLIYVTACLFRKHSGGYFYVTPELFPPAFYVIWYVNNFLNIAWLFVWDREVLIAAAVVLALCPFTLYILLFISYRRLDQNGPWLAENSPVDLWLTRGLVHNGLAIYATWTSIATLLNLDIVLIYVGGFSDEDVSTGMFTVLLAEILVWFFLENFVLDRYCRYTLVPYCVVIAALSGNLTKNWDPAKRNVIYVCVLLGVTALLFVVRVALVMWRHMTQPLYVTKSKGSGITMTSMSKISPDVEKTPL</sequence>
<feature type="transmembrane region" description="Helical" evidence="2">
    <location>
        <begin position="68"/>
        <end position="97"/>
    </location>
</feature>
<dbReference type="PANTHER" id="PTHR33802">
    <property type="entry name" value="SI:CH211-161H7.5-RELATED"/>
    <property type="match status" value="1"/>
</dbReference>